<protein>
    <submittedName>
        <fullName evidence="2">Uncharacterized protein</fullName>
    </submittedName>
</protein>
<dbReference type="Proteomes" id="UP000292564">
    <property type="component" value="Unassembled WGS sequence"/>
</dbReference>
<feature type="region of interest" description="Disordered" evidence="1">
    <location>
        <begin position="1"/>
        <end position="21"/>
    </location>
</feature>
<sequence length="61" mass="6589">MPNHIVQQSRREPRSAEDFTLGCGQPPAGVTNGRVCAGTGAELICQLCPSSPTYWRKTEVS</sequence>
<dbReference type="EMBL" id="SHKY01000001">
    <property type="protein sequence ID" value="RZU48864.1"/>
    <property type="molecule type" value="Genomic_DNA"/>
</dbReference>
<accession>A0A4Q7ZEZ2</accession>
<dbReference type="AlphaFoldDB" id="A0A4Q7ZEZ2"/>
<evidence type="ECO:0000313" key="3">
    <source>
        <dbReference type="Proteomes" id="UP000292564"/>
    </source>
</evidence>
<comment type="caution">
    <text evidence="2">The sequence shown here is derived from an EMBL/GenBank/DDBJ whole genome shotgun (WGS) entry which is preliminary data.</text>
</comment>
<reference evidence="2 3" key="1">
    <citation type="submission" date="2019-02" db="EMBL/GenBank/DDBJ databases">
        <title>Sequencing the genomes of 1000 actinobacteria strains.</title>
        <authorList>
            <person name="Klenk H.-P."/>
        </authorList>
    </citation>
    <scope>NUCLEOTIDE SEQUENCE [LARGE SCALE GENOMIC DNA]</scope>
    <source>
        <strain evidence="2 3">DSM 45162</strain>
    </source>
</reference>
<keyword evidence="3" id="KW-1185">Reference proteome</keyword>
<evidence type="ECO:0000256" key="1">
    <source>
        <dbReference type="SAM" id="MobiDB-lite"/>
    </source>
</evidence>
<evidence type="ECO:0000313" key="2">
    <source>
        <dbReference type="EMBL" id="RZU48864.1"/>
    </source>
</evidence>
<gene>
    <name evidence="2" type="ORF">EV385_0593</name>
</gene>
<organism evidence="2 3">
    <name type="scientific">Krasilnikovia cinnamomea</name>
    <dbReference type="NCBI Taxonomy" id="349313"/>
    <lineage>
        <taxon>Bacteria</taxon>
        <taxon>Bacillati</taxon>
        <taxon>Actinomycetota</taxon>
        <taxon>Actinomycetes</taxon>
        <taxon>Micromonosporales</taxon>
        <taxon>Micromonosporaceae</taxon>
        <taxon>Krasilnikovia</taxon>
    </lineage>
</organism>
<proteinExistence type="predicted"/>
<name>A0A4Q7ZEZ2_9ACTN</name>